<comment type="caution">
    <text evidence="2">The sequence shown here is derived from an EMBL/GenBank/DDBJ whole genome shotgun (WGS) entry which is preliminary data.</text>
</comment>
<feature type="compositionally biased region" description="Basic and acidic residues" evidence="1">
    <location>
        <begin position="378"/>
        <end position="389"/>
    </location>
</feature>
<feature type="region of interest" description="Disordered" evidence="1">
    <location>
        <begin position="287"/>
        <end position="418"/>
    </location>
</feature>
<accession>A0ABR3CMF4</accession>
<protein>
    <submittedName>
        <fullName evidence="2">Uncharacterized protein</fullName>
    </submittedName>
</protein>
<feature type="compositionally biased region" description="Basic residues" evidence="1">
    <location>
        <begin position="406"/>
        <end position="418"/>
    </location>
</feature>
<dbReference type="RefSeq" id="XP_066634836.1">
    <property type="nucleotide sequence ID" value="XM_066774717.1"/>
</dbReference>
<dbReference type="EMBL" id="JAJVCZ030000003">
    <property type="protein sequence ID" value="KAL0261807.1"/>
    <property type="molecule type" value="Genomic_DNA"/>
</dbReference>
<proteinExistence type="predicted"/>
<organism evidence="2 3">
    <name type="scientific">Diplodia seriata</name>
    <dbReference type="NCBI Taxonomy" id="420778"/>
    <lineage>
        <taxon>Eukaryota</taxon>
        <taxon>Fungi</taxon>
        <taxon>Dikarya</taxon>
        <taxon>Ascomycota</taxon>
        <taxon>Pezizomycotina</taxon>
        <taxon>Dothideomycetes</taxon>
        <taxon>Dothideomycetes incertae sedis</taxon>
        <taxon>Botryosphaeriales</taxon>
        <taxon>Botryosphaeriaceae</taxon>
        <taxon>Diplodia</taxon>
    </lineage>
</organism>
<gene>
    <name evidence="2" type="ORF">SLS55_003239</name>
</gene>
<dbReference type="GeneID" id="92007324"/>
<evidence type="ECO:0000313" key="3">
    <source>
        <dbReference type="Proteomes" id="UP001430584"/>
    </source>
</evidence>
<keyword evidence="3" id="KW-1185">Reference proteome</keyword>
<dbReference type="Proteomes" id="UP001430584">
    <property type="component" value="Unassembled WGS sequence"/>
</dbReference>
<feature type="compositionally biased region" description="Polar residues" evidence="1">
    <location>
        <begin position="293"/>
        <end position="306"/>
    </location>
</feature>
<reference evidence="2 3" key="1">
    <citation type="submission" date="2024-02" db="EMBL/GenBank/DDBJ databases">
        <title>De novo assembly and annotation of 12 fungi associated with fruit tree decline syndrome in Ontario, Canada.</title>
        <authorList>
            <person name="Sulman M."/>
            <person name="Ellouze W."/>
            <person name="Ilyukhin E."/>
        </authorList>
    </citation>
    <scope>NUCLEOTIDE SEQUENCE [LARGE SCALE GENOMIC DNA]</scope>
    <source>
        <strain evidence="2 3">FDS-637</strain>
    </source>
</reference>
<evidence type="ECO:0000256" key="1">
    <source>
        <dbReference type="SAM" id="MobiDB-lite"/>
    </source>
</evidence>
<name>A0ABR3CMF4_9PEZI</name>
<evidence type="ECO:0000313" key="2">
    <source>
        <dbReference type="EMBL" id="KAL0261807.1"/>
    </source>
</evidence>
<sequence length="418" mass="46946">MRSSLTDDPPESPNAVPTEELVATLSGKWGDDKLKWLPPSSHHYVLDIEHWPRRLLKAMHALAERTHTFADRDYVMDRLHLIILEFHLKEAFNGRPKQTKEFFAEQLAWDAEKLLGKLQPALRLVDDIVRLCGQDATSHLPLNHTAHHSALEWGVKFLDVTEEAFKEWGEDVRSWFTSDAITHPDTALQTAEKLRDAMNEVAKKWGEDVRPWFKPDSTTHPSIAVETAEKLRDAMNKFAAENTKPKATMKRLVNRAMKKRAPNEATESSRVTLEGFRAAESEYKRHYLHSKKQPQNNVKAHTTGKQQPMKKATGPADNSKEKRARPSSSQVAYEASNKRKGFPGGKAAHETSNKRKVSSGREAAHEAKHKRTGSLHGEAPHEAKSDKALESPAGGQLGFGSASHAARQRLVHAHKRGT</sequence>